<feature type="transmembrane region" description="Helical" evidence="1">
    <location>
        <begin position="61"/>
        <end position="79"/>
    </location>
</feature>
<gene>
    <name evidence="2" type="ORF">A9404_06350</name>
</gene>
<dbReference type="RefSeq" id="WP_066099416.1">
    <property type="nucleotide sequence ID" value="NZ_CP016027.1"/>
</dbReference>
<reference evidence="2 3" key="1">
    <citation type="submission" date="2016-06" db="EMBL/GenBank/DDBJ databases">
        <title>Insight into the functional genes involving in sulfur oxidation in Pearl River water.</title>
        <authorList>
            <person name="Luo J."/>
            <person name="Tan X."/>
            <person name="Lin W."/>
        </authorList>
    </citation>
    <scope>NUCLEOTIDE SEQUENCE [LARGE SCALE GENOMIC DNA]</scope>
    <source>
        <strain evidence="2 3">LS2</strain>
    </source>
</reference>
<feature type="transmembrane region" description="Helical" evidence="1">
    <location>
        <begin position="6"/>
        <end position="26"/>
    </location>
</feature>
<evidence type="ECO:0000256" key="1">
    <source>
        <dbReference type="SAM" id="Phobius"/>
    </source>
</evidence>
<organism evidence="2 3">
    <name type="scientific">Halothiobacillus diazotrophicus</name>
    <dbReference type="NCBI Taxonomy" id="1860122"/>
    <lineage>
        <taxon>Bacteria</taxon>
        <taxon>Pseudomonadati</taxon>
        <taxon>Pseudomonadota</taxon>
        <taxon>Gammaproteobacteria</taxon>
        <taxon>Chromatiales</taxon>
        <taxon>Halothiobacillaceae</taxon>
        <taxon>Halothiobacillus</taxon>
    </lineage>
</organism>
<evidence type="ECO:0008006" key="4">
    <source>
        <dbReference type="Google" id="ProtNLM"/>
    </source>
</evidence>
<dbReference type="AlphaFoldDB" id="A0A191ZGP3"/>
<dbReference type="KEGG" id="haz:A9404_06350"/>
<name>A0A191ZGP3_9GAMM</name>
<sequence>MNSLLLLMAGFFLPLFPLSIVFNALLSRLCHPVLRVMLILVWPQIGVLLLAASGLPLSSDFFLGWGLLTALFYAWRLLTVRDLGQWAAMLATSAWAMTWAAATANDSHSLHAFVLWLSVAPALLILIGVALKKRFGAAYAGLVLGLARDLPRLSALIVIVVLAAMALPLFPAFFALLQLLMHTSIGVAIPVLLTWLLWSWSGTRLLNGLVFGPRSGAIADDLDLRLTWAFTGLIAAIVLLNLIWTGA</sequence>
<proteinExistence type="predicted"/>
<feature type="transmembrane region" description="Helical" evidence="1">
    <location>
        <begin position="110"/>
        <end position="131"/>
    </location>
</feature>
<dbReference type="EMBL" id="CP016027">
    <property type="protein sequence ID" value="ANJ67054.1"/>
    <property type="molecule type" value="Genomic_DNA"/>
</dbReference>
<evidence type="ECO:0000313" key="3">
    <source>
        <dbReference type="Proteomes" id="UP000078596"/>
    </source>
</evidence>
<keyword evidence="1" id="KW-0812">Transmembrane</keyword>
<dbReference type="Proteomes" id="UP000078596">
    <property type="component" value="Chromosome"/>
</dbReference>
<protein>
    <recommendedName>
        <fullName evidence="4">NADH:quinone oxidoreductase/Mrp antiporter membrane subunit domain-containing protein</fullName>
    </recommendedName>
</protein>
<keyword evidence="1" id="KW-1133">Transmembrane helix</keyword>
<accession>A0A191ZGP3</accession>
<evidence type="ECO:0000313" key="2">
    <source>
        <dbReference type="EMBL" id="ANJ67054.1"/>
    </source>
</evidence>
<feature type="transmembrane region" description="Helical" evidence="1">
    <location>
        <begin position="33"/>
        <end position="55"/>
    </location>
</feature>
<feature type="transmembrane region" description="Helical" evidence="1">
    <location>
        <begin position="152"/>
        <end position="173"/>
    </location>
</feature>
<keyword evidence="1" id="KW-0472">Membrane</keyword>
<feature type="transmembrane region" description="Helical" evidence="1">
    <location>
        <begin position="179"/>
        <end position="201"/>
    </location>
</feature>
<keyword evidence="3" id="KW-1185">Reference proteome</keyword>
<feature type="transmembrane region" description="Helical" evidence="1">
    <location>
        <begin position="222"/>
        <end position="244"/>
    </location>
</feature>
<dbReference type="STRING" id="1860122.A9404_06350"/>
<feature type="transmembrane region" description="Helical" evidence="1">
    <location>
        <begin position="86"/>
        <end position="104"/>
    </location>
</feature>
<dbReference type="OrthoDB" id="5765025at2"/>